<sequence>MASRQDPWMDMISEEGDDNAAYPQAGAVYGRRRTQAKKQSDSQISLSRRQNKGSFVTSSTSSWSHSLSIRGRESIVIESGVNLQLLRKPKGPSKRPPKPTLKKKQDPSLPDLTKEKEYFKEVDAFELLEETPSPLCTTWAMGVKQQTAICNLSPILSRWGLSTITETPLDEPAEKFLLPIFDKLAIEEREGEGAGTETEPHLVQQGLLDGEDECASAFTQLLMVCKQTAPVSLREVLSSYSDPCSTKKLGEGTYGEAYRVGSTVCKIVPIDGDILINNEVQKKSKEVLEEALLTSSLNNLRKEGENSCTGFIDTIDFRVCKGAYDAELIRAWEDWDAENGSENDHPKIFSDEQCYIVFVLADGGRDLESFILLDYKEAQSLLLQVTSSLAVAEAACEFEHRDLHWGNILLSRDNTEDITFILGRKKMKATTFGLRVSIIDFTLSRINTGDAILFLDLSADPELFMGEKGNKQFETYRAMKKVTKDCWGGSFPKTNVLWLIYLVDILLLKKTFKRTTKDERDLRSFKKRMSSYQSARDCLMDSFFTGLLVSA</sequence>
<evidence type="ECO:0000256" key="12">
    <source>
        <dbReference type="ARBA" id="ARBA00048679"/>
    </source>
</evidence>
<evidence type="ECO:0000256" key="9">
    <source>
        <dbReference type="ARBA" id="ARBA00022777"/>
    </source>
</evidence>
<dbReference type="InterPro" id="IPR011009">
    <property type="entry name" value="Kinase-like_dom_sf"/>
</dbReference>
<evidence type="ECO:0000256" key="11">
    <source>
        <dbReference type="ARBA" id="ARBA00047899"/>
    </source>
</evidence>
<proteinExistence type="predicted"/>
<accession>A0A9Q0HTA9</accession>
<name>A0A9Q0HTA9_9POAL</name>
<organism evidence="15 16">
    <name type="scientific">Rhynchospora breviuscula</name>
    <dbReference type="NCBI Taxonomy" id="2022672"/>
    <lineage>
        <taxon>Eukaryota</taxon>
        <taxon>Viridiplantae</taxon>
        <taxon>Streptophyta</taxon>
        <taxon>Embryophyta</taxon>
        <taxon>Tracheophyta</taxon>
        <taxon>Spermatophyta</taxon>
        <taxon>Magnoliopsida</taxon>
        <taxon>Liliopsida</taxon>
        <taxon>Poales</taxon>
        <taxon>Cyperaceae</taxon>
        <taxon>Cyperoideae</taxon>
        <taxon>Rhynchosporeae</taxon>
        <taxon>Rhynchospora</taxon>
    </lineage>
</organism>
<feature type="region of interest" description="Disordered" evidence="13">
    <location>
        <begin position="1"/>
        <end position="61"/>
    </location>
</feature>
<feature type="compositionally biased region" description="Basic residues" evidence="13">
    <location>
        <begin position="87"/>
        <end position="102"/>
    </location>
</feature>
<dbReference type="GO" id="GO:0005737">
    <property type="term" value="C:cytoplasm"/>
    <property type="evidence" value="ECO:0007669"/>
    <property type="project" value="UniProtKB-SubCell"/>
</dbReference>
<comment type="catalytic activity">
    <reaction evidence="12">
        <text>L-seryl-[protein] + ATP = O-phospho-L-seryl-[protein] + ADP + H(+)</text>
        <dbReference type="Rhea" id="RHEA:17989"/>
        <dbReference type="Rhea" id="RHEA-COMP:9863"/>
        <dbReference type="Rhea" id="RHEA-COMP:11604"/>
        <dbReference type="ChEBI" id="CHEBI:15378"/>
        <dbReference type="ChEBI" id="CHEBI:29999"/>
        <dbReference type="ChEBI" id="CHEBI:30616"/>
        <dbReference type="ChEBI" id="CHEBI:83421"/>
        <dbReference type="ChEBI" id="CHEBI:456216"/>
        <dbReference type="EC" id="2.7.11.1"/>
    </reaction>
</comment>
<keyword evidence="7" id="KW-0808">Transferase</keyword>
<keyword evidence="9" id="KW-0418">Kinase</keyword>
<comment type="caution">
    <text evidence="15">The sequence shown here is derived from an EMBL/GenBank/DDBJ whole genome shotgun (WGS) entry which is preliminary data.</text>
</comment>
<evidence type="ECO:0000259" key="14">
    <source>
        <dbReference type="PROSITE" id="PS50011"/>
    </source>
</evidence>
<dbReference type="FunFam" id="1.10.510.10:FF:000401">
    <property type="entry name" value="serine/threonine-protein kinase haspin"/>
    <property type="match status" value="1"/>
</dbReference>
<feature type="region of interest" description="Disordered" evidence="13">
    <location>
        <begin position="86"/>
        <end position="112"/>
    </location>
</feature>
<dbReference type="Gene3D" id="3.30.200.20">
    <property type="entry name" value="Phosphorylase Kinase, domain 1"/>
    <property type="match status" value="1"/>
</dbReference>
<keyword evidence="10" id="KW-0067">ATP-binding</keyword>
<comment type="catalytic activity">
    <reaction evidence="11">
        <text>L-threonyl-[protein] + ATP = O-phospho-L-threonyl-[protein] + ADP + H(+)</text>
        <dbReference type="Rhea" id="RHEA:46608"/>
        <dbReference type="Rhea" id="RHEA-COMP:11060"/>
        <dbReference type="Rhea" id="RHEA-COMP:11605"/>
        <dbReference type="ChEBI" id="CHEBI:15378"/>
        <dbReference type="ChEBI" id="CHEBI:30013"/>
        <dbReference type="ChEBI" id="CHEBI:30616"/>
        <dbReference type="ChEBI" id="CHEBI:61977"/>
        <dbReference type="ChEBI" id="CHEBI:456216"/>
        <dbReference type="EC" id="2.7.11.1"/>
    </reaction>
</comment>
<keyword evidence="5" id="KW-0963">Cytoplasm</keyword>
<comment type="subcellular location">
    <subcellularLocation>
        <location evidence="1">Chromosome</location>
    </subcellularLocation>
    <subcellularLocation>
        <location evidence="2">Cytoplasm</location>
    </subcellularLocation>
</comment>
<protein>
    <recommendedName>
        <fullName evidence="3">non-specific serine/threonine protein kinase</fullName>
        <ecNumber evidence="3">2.7.11.1</ecNumber>
    </recommendedName>
</protein>
<evidence type="ECO:0000256" key="2">
    <source>
        <dbReference type="ARBA" id="ARBA00004496"/>
    </source>
</evidence>
<evidence type="ECO:0000256" key="6">
    <source>
        <dbReference type="ARBA" id="ARBA00022527"/>
    </source>
</evidence>
<evidence type="ECO:0000256" key="7">
    <source>
        <dbReference type="ARBA" id="ARBA00022679"/>
    </source>
</evidence>
<feature type="domain" description="Protein kinase" evidence="14">
    <location>
        <begin position="243"/>
        <end position="551"/>
    </location>
</feature>
<dbReference type="InterPro" id="IPR024604">
    <property type="entry name" value="GSG2_C"/>
</dbReference>
<dbReference type="GO" id="GO:0072354">
    <property type="term" value="F:histone H3T3 kinase activity"/>
    <property type="evidence" value="ECO:0007669"/>
    <property type="project" value="TreeGrafter"/>
</dbReference>
<reference evidence="15" key="1">
    <citation type="journal article" date="2022" name="Cell">
        <title>Repeat-based holocentromeres influence genome architecture and karyotype evolution.</title>
        <authorList>
            <person name="Hofstatter P.G."/>
            <person name="Thangavel G."/>
            <person name="Lux T."/>
            <person name="Neumann P."/>
            <person name="Vondrak T."/>
            <person name="Novak P."/>
            <person name="Zhang M."/>
            <person name="Costa L."/>
            <person name="Castellani M."/>
            <person name="Scott A."/>
            <person name="Toegelov H."/>
            <person name="Fuchs J."/>
            <person name="Mata-Sucre Y."/>
            <person name="Dias Y."/>
            <person name="Vanzela A.L.L."/>
            <person name="Huettel B."/>
            <person name="Almeida C.C.S."/>
            <person name="Simkova H."/>
            <person name="Souza G."/>
            <person name="Pedrosa-Harand A."/>
            <person name="Macas J."/>
            <person name="Mayer K.F.X."/>
            <person name="Houben A."/>
            <person name="Marques A."/>
        </authorList>
    </citation>
    <scope>NUCLEOTIDE SEQUENCE</scope>
    <source>
        <strain evidence="15">RhyBre1mFocal</strain>
    </source>
</reference>
<dbReference type="EC" id="2.7.11.1" evidence="3"/>
<dbReference type="PANTHER" id="PTHR24419">
    <property type="entry name" value="INTERLEUKIN-1 RECEPTOR-ASSOCIATED KINASE"/>
    <property type="match status" value="1"/>
</dbReference>
<dbReference type="SMART" id="SM01331">
    <property type="entry name" value="DUF3635"/>
    <property type="match status" value="1"/>
</dbReference>
<keyword evidence="4" id="KW-0158">Chromosome</keyword>
<dbReference type="PANTHER" id="PTHR24419:SF18">
    <property type="entry name" value="SERINE_THREONINE-PROTEIN KINASE HASPIN"/>
    <property type="match status" value="1"/>
</dbReference>
<dbReference type="SUPFAM" id="SSF56112">
    <property type="entry name" value="Protein kinase-like (PK-like)"/>
    <property type="match status" value="1"/>
</dbReference>
<evidence type="ECO:0000256" key="8">
    <source>
        <dbReference type="ARBA" id="ARBA00022741"/>
    </source>
</evidence>
<dbReference type="GO" id="GO:0005524">
    <property type="term" value="F:ATP binding"/>
    <property type="evidence" value="ECO:0007669"/>
    <property type="project" value="UniProtKB-KW"/>
</dbReference>
<dbReference type="GO" id="GO:0005634">
    <property type="term" value="C:nucleus"/>
    <property type="evidence" value="ECO:0007669"/>
    <property type="project" value="TreeGrafter"/>
</dbReference>
<keyword evidence="16" id="KW-1185">Reference proteome</keyword>
<dbReference type="Proteomes" id="UP001151287">
    <property type="component" value="Unassembled WGS sequence"/>
</dbReference>
<dbReference type="OrthoDB" id="21018at2759"/>
<evidence type="ECO:0000256" key="4">
    <source>
        <dbReference type="ARBA" id="ARBA00022454"/>
    </source>
</evidence>
<dbReference type="GO" id="GO:0035556">
    <property type="term" value="P:intracellular signal transduction"/>
    <property type="evidence" value="ECO:0007669"/>
    <property type="project" value="TreeGrafter"/>
</dbReference>
<evidence type="ECO:0000256" key="13">
    <source>
        <dbReference type="SAM" id="MobiDB-lite"/>
    </source>
</evidence>
<dbReference type="AlphaFoldDB" id="A0A9Q0HTA9"/>
<dbReference type="InterPro" id="IPR000719">
    <property type="entry name" value="Prot_kinase_dom"/>
</dbReference>
<dbReference type="GO" id="GO:0005694">
    <property type="term" value="C:chromosome"/>
    <property type="evidence" value="ECO:0007669"/>
    <property type="project" value="UniProtKB-SubCell"/>
</dbReference>
<dbReference type="Pfam" id="PF12330">
    <property type="entry name" value="Haspin_kinase"/>
    <property type="match status" value="1"/>
</dbReference>
<gene>
    <name evidence="15" type="ORF">LUZ63_006221</name>
</gene>
<dbReference type="Gene3D" id="1.10.510.10">
    <property type="entry name" value="Transferase(Phosphotransferase) domain 1"/>
    <property type="match status" value="1"/>
</dbReference>
<keyword evidence="8" id="KW-0547">Nucleotide-binding</keyword>
<evidence type="ECO:0000256" key="3">
    <source>
        <dbReference type="ARBA" id="ARBA00012513"/>
    </source>
</evidence>
<evidence type="ECO:0000313" key="16">
    <source>
        <dbReference type="Proteomes" id="UP001151287"/>
    </source>
</evidence>
<dbReference type="GO" id="GO:0000278">
    <property type="term" value="P:mitotic cell cycle"/>
    <property type="evidence" value="ECO:0007669"/>
    <property type="project" value="TreeGrafter"/>
</dbReference>
<evidence type="ECO:0000256" key="1">
    <source>
        <dbReference type="ARBA" id="ARBA00004286"/>
    </source>
</evidence>
<dbReference type="PROSITE" id="PS50011">
    <property type="entry name" value="PROTEIN_KINASE_DOM"/>
    <property type="match status" value="1"/>
</dbReference>
<evidence type="ECO:0000313" key="15">
    <source>
        <dbReference type="EMBL" id="KAJ1697709.1"/>
    </source>
</evidence>
<dbReference type="EMBL" id="JAMQYH010000002">
    <property type="protein sequence ID" value="KAJ1697709.1"/>
    <property type="molecule type" value="Genomic_DNA"/>
</dbReference>
<keyword evidence="6" id="KW-0723">Serine/threonine-protein kinase</keyword>
<evidence type="ECO:0000256" key="5">
    <source>
        <dbReference type="ARBA" id="ARBA00022490"/>
    </source>
</evidence>
<evidence type="ECO:0000256" key="10">
    <source>
        <dbReference type="ARBA" id="ARBA00022840"/>
    </source>
</evidence>